<evidence type="ECO:0000313" key="3">
    <source>
        <dbReference type="Proteomes" id="UP000228508"/>
    </source>
</evidence>
<dbReference type="PROSITE" id="PS50990">
    <property type="entry name" value="PEPTIDASE_C39"/>
    <property type="match status" value="1"/>
</dbReference>
<dbReference type="InterPro" id="IPR005074">
    <property type="entry name" value="Peptidase_C39"/>
</dbReference>
<dbReference type="GO" id="GO:0008233">
    <property type="term" value="F:peptidase activity"/>
    <property type="evidence" value="ECO:0007669"/>
    <property type="project" value="InterPro"/>
</dbReference>
<dbReference type="GO" id="GO:0016020">
    <property type="term" value="C:membrane"/>
    <property type="evidence" value="ECO:0007669"/>
    <property type="project" value="InterPro"/>
</dbReference>
<proteinExistence type="predicted"/>
<dbReference type="Pfam" id="PF03412">
    <property type="entry name" value="Peptidase_C39"/>
    <property type="match status" value="1"/>
</dbReference>
<dbReference type="GO" id="GO:0005524">
    <property type="term" value="F:ATP binding"/>
    <property type="evidence" value="ECO:0007669"/>
    <property type="project" value="InterPro"/>
</dbReference>
<evidence type="ECO:0000313" key="2">
    <source>
        <dbReference type="EMBL" id="PIR72894.1"/>
    </source>
</evidence>
<dbReference type="EMBL" id="PFCH01000027">
    <property type="protein sequence ID" value="PIR72894.1"/>
    <property type="molecule type" value="Genomic_DNA"/>
</dbReference>
<comment type="caution">
    <text evidence="2">The sequence shown here is derived from an EMBL/GenBank/DDBJ whole genome shotgun (WGS) entry which is preliminary data.</text>
</comment>
<dbReference type="GO" id="GO:0006508">
    <property type="term" value="P:proteolysis"/>
    <property type="evidence" value="ECO:0007669"/>
    <property type="project" value="InterPro"/>
</dbReference>
<feature type="domain" description="Peptidase C39" evidence="1">
    <location>
        <begin position="8"/>
        <end position="136"/>
    </location>
</feature>
<dbReference type="Gene3D" id="3.90.70.10">
    <property type="entry name" value="Cysteine proteinases"/>
    <property type="match status" value="1"/>
</dbReference>
<gene>
    <name evidence="2" type="ORF">COV26_01455</name>
</gene>
<organism evidence="2 3">
    <name type="scientific">Candidatus Nealsonbacteria bacterium CG10_big_fil_rev_8_21_14_0_10_36_23</name>
    <dbReference type="NCBI Taxonomy" id="1974709"/>
    <lineage>
        <taxon>Bacteria</taxon>
        <taxon>Candidatus Nealsoniibacteriota</taxon>
    </lineage>
</organism>
<accession>A0A2H0TL62</accession>
<reference evidence="3" key="1">
    <citation type="submission" date="2017-09" db="EMBL/GenBank/DDBJ databases">
        <title>Depth-based differentiation of microbial function through sediment-hosted aquifers and enrichment of novel symbionts in the deep terrestrial subsurface.</title>
        <authorList>
            <person name="Probst A.J."/>
            <person name="Ladd B."/>
            <person name="Jarett J.K."/>
            <person name="Geller-Mcgrath D.E."/>
            <person name="Sieber C.M.K."/>
            <person name="Emerson J.B."/>
            <person name="Anantharaman K."/>
            <person name="Thomas B.C."/>
            <person name="Malmstrom R."/>
            <person name="Stieglmeier M."/>
            <person name="Klingl A."/>
            <person name="Woyke T."/>
            <person name="Ryan C.M."/>
            <person name="Banfield J.F."/>
        </authorList>
    </citation>
    <scope>NUCLEOTIDE SEQUENCE [LARGE SCALE GENOMIC DNA]</scope>
</reference>
<protein>
    <submittedName>
        <fullName evidence="2">Peptidase C39</fullName>
    </submittedName>
</protein>
<name>A0A2H0TL62_9BACT</name>
<dbReference type="AlphaFoldDB" id="A0A2H0TL62"/>
<dbReference type="Proteomes" id="UP000228508">
    <property type="component" value="Unassembled WGS sequence"/>
</dbReference>
<sequence length="166" mass="19050">MIKLKPFRQKPGLCGPASLKMVLDYYGFSISEAELAKLAGASKKKGASVEGLIKAAKHLGFQTFLKKKSSLNDLKYFIKRKIPVIVDWFFEDDGHYSVVIDIDKKNTILRDPSYTKRRKLSNKKFLRVWFDFPGEYIKDSKDLILKLMLVVTPFKEKFPVKGGKQI</sequence>
<evidence type="ECO:0000259" key="1">
    <source>
        <dbReference type="PROSITE" id="PS50990"/>
    </source>
</evidence>